<keyword evidence="2" id="KW-1185">Reference proteome</keyword>
<proteinExistence type="predicted"/>
<name>A0ACC3TAK5_LIPKO</name>
<accession>A0ACC3TAK5</accession>
<evidence type="ECO:0000313" key="1">
    <source>
        <dbReference type="EMBL" id="KAK9240716.1"/>
    </source>
</evidence>
<protein>
    <submittedName>
        <fullName evidence="1">Uncharacterized protein</fullName>
    </submittedName>
</protein>
<reference evidence="2" key="1">
    <citation type="journal article" date="2024" name="Front. Bioeng. Biotechnol.">
        <title>Genome-scale model development and genomic sequencing of the oleaginous clade Lipomyces.</title>
        <authorList>
            <person name="Czajka J.J."/>
            <person name="Han Y."/>
            <person name="Kim J."/>
            <person name="Mondo S.J."/>
            <person name="Hofstad B.A."/>
            <person name="Robles A."/>
            <person name="Haridas S."/>
            <person name="Riley R."/>
            <person name="LaButti K."/>
            <person name="Pangilinan J."/>
            <person name="Andreopoulos W."/>
            <person name="Lipzen A."/>
            <person name="Yan J."/>
            <person name="Wang M."/>
            <person name="Ng V."/>
            <person name="Grigoriev I.V."/>
            <person name="Spatafora J.W."/>
            <person name="Magnuson J.K."/>
            <person name="Baker S.E."/>
            <person name="Pomraning K.R."/>
        </authorList>
    </citation>
    <scope>NUCLEOTIDE SEQUENCE [LARGE SCALE GENOMIC DNA]</scope>
    <source>
        <strain evidence="2">CBS 7786</strain>
    </source>
</reference>
<dbReference type="EMBL" id="MU971338">
    <property type="protein sequence ID" value="KAK9240716.1"/>
    <property type="molecule type" value="Genomic_DNA"/>
</dbReference>
<dbReference type="Proteomes" id="UP001433508">
    <property type="component" value="Unassembled WGS sequence"/>
</dbReference>
<comment type="caution">
    <text evidence="1">The sequence shown here is derived from an EMBL/GenBank/DDBJ whole genome shotgun (WGS) entry which is preliminary data.</text>
</comment>
<gene>
    <name evidence="1" type="ORF">V1525DRAFT_429714</name>
</gene>
<evidence type="ECO:0000313" key="2">
    <source>
        <dbReference type="Proteomes" id="UP001433508"/>
    </source>
</evidence>
<sequence length="878" mass="97187">MVLQSLSLSKKSPKLKASADGSFSPVTMKFSPQSFEKLPVGPSLPAPSSSPISASPSSSASLSLSSSPQTSQSSPVTMKASISSSTSPLMSDFSSPTTSSFVALTSSPKSPEFPDSLVFRDLDRYPQIVRHVVTSDVEHTPLSPTSPTPGMRPFPKRESSVKSAKSLFAGSASMLPRSHLTTGSAPESKQTTTPNLFPAVLEIPEESSALDAESKALDSKQSGSDSDLSPVDSLNASLKSISQHPKHPSQSSTSSESSTSSLPLQAVQVRVASFSSIDSTPRKIRISGSPDSKRSVDSVVPVIPVTFNGNIASLQDSHSFDSQDSSDNDSMQENGKSLSKAQKLIEKTQSQMKKIHLPELQISAGTLSNLKSSISYSPKGRIKYSYDLVESLQHELREVSAELAASIKRELENEMLLDKYATTNDSECELTDGSSSCREDDSVGSDPFLNRLRYSPERFQQLETKLRIAEQEKAKLRLEFQDAIEKERHGRLECEGKRKKLEEQLKSKTKSGKKDALLAANIEATENVRLLEIALEEAQRKLYNERMNAENLEFMLTSIREELQDMTDKPSAELDSRARSSIASLNMLKQCQVSASPRGSLNSRYGSPDLSDPDSVRVRIEELEAQRDALQEALRGLKDRHSLEVKRSSEQAKLLQTQLNRARDLAKAIAARRVIHDKDLSWFKEQLEAVKRQLIVSQEEKAALETNYNQLKETVLGTHTNGHEVASTERQTTQEASQQTIPEATANCDEALARIEELGQKLRRRSTEMKALSDDFEKERQETKSLIQSLEGRVAKAEEQQRKADILVEEHSLLLRTLSSNRKQLKEEHNKMTEDLEMSTTRLHDFARELQQHVTSNRKFASRFAEPMVATPDQTVEH</sequence>
<organism evidence="1 2">
    <name type="scientific">Lipomyces kononenkoae</name>
    <name type="common">Yeast</name>
    <dbReference type="NCBI Taxonomy" id="34357"/>
    <lineage>
        <taxon>Eukaryota</taxon>
        <taxon>Fungi</taxon>
        <taxon>Dikarya</taxon>
        <taxon>Ascomycota</taxon>
        <taxon>Saccharomycotina</taxon>
        <taxon>Lipomycetes</taxon>
        <taxon>Lipomycetales</taxon>
        <taxon>Lipomycetaceae</taxon>
        <taxon>Lipomyces</taxon>
    </lineage>
</organism>